<name>A0ABM8IXW5_9CREN</name>
<dbReference type="Proteomes" id="UP001341135">
    <property type="component" value="Chromosome"/>
</dbReference>
<gene>
    <name evidence="1" type="ORF">PABY_05800</name>
</gene>
<sequence>MFAELRLARREIQRIIDALWELDELPTLNQCHQMFYKTLRSRGFRAHQAKRVYKYALALVKAARKNGGKKPVLKRLSVRLDKYDASIDFGNWTVTVKLKDKTFKLKLVHRKSYLEKFKGRKWYEVVVKWLPGARIEIVVPFRFTYEPYAPRRILALDLNLKTLTLYDGGRIRRLKTRCTEALRLKHLAEMAQKMHRTPGGATRGYWRPLALSTVGAPG</sequence>
<protein>
    <recommendedName>
        <fullName evidence="3">Transposase</fullName>
    </recommendedName>
</protein>
<keyword evidence="2" id="KW-1185">Reference proteome</keyword>
<dbReference type="EMBL" id="AP028907">
    <property type="protein sequence ID" value="BES81013.1"/>
    <property type="molecule type" value="Genomic_DNA"/>
</dbReference>
<accession>A0ABM8IXW5</accession>
<evidence type="ECO:0000313" key="2">
    <source>
        <dbReference type="Proteomes" id="UP001341135"/>
    </source>
</evidence>
<organism evidence="1 2">
    <name type="scientific">Pyrodictium abyssi</name>
    <dbReference type="NCBI Taxonomy" id="54256"/>
    <lineage>
        <taxon>Archaea</taxon>
        <taxon>Thermoproteota</taxon>
        <taxon>Thermoprotei</taxon>
        <taxon>Desulfurococcales</taxon>
        <taxon>Pyrodictiaceae</taxon>
        <taxon>Pyrodictium</taxon>
    </lineage>
</organism>
<dbReference type="GeneID" id="89288611"/>
<evidence type="ECO:0008006" key="3">
    <source>
        <dbReference type="Google" id="ProtNLM"/>
    </source>
</evidence>
<dbReference type="RefSeq" id="WP_338251742.1">
    <property type="nucleotide sequence ID" value="NZ_AP028907.1"/>
</dbReference>
<proteinExistence type="predicted"/>
<evidence type="ECO:0000313" key="1">
    <source>
        <dbReference type="EMBL" id="BES81013.1"/>
    </source>
</evidence>
<reference evidence="1 2" key="1">
    <citation type="submission" date="2023-09" db="EMBL/GenBank/DDBJ databases">
        <title>Pyrofollis japonicus gen. nov. sp. nov., a novel member of the family Pyrodictiaceae isolated from the Iheya North hydrothermal field.</title>
        <authorList>
            <person name="Miyazaki U."/>
            <person name="Sanari M."/>
            <person name="Tame A."/>
            <person name="Kitajima M."/>
            <person name="Okamoto A."/>
            <person name="Sawayama S."/>
            <person name="Miyazaki J."/>
            <person name="Takai K."/>
            <person name="Nakagawa S."/>
        </authorList>
    </citation>
    <scope>NUCLEOTIDE SEQUENCE [LARGE SCALE GENOMIC DNA]</scope>
    <source>
        <strain evidence="1 2">AV2</strain>
    </source>
</reference>